<accession>A0A1Y2ID38</accession>
<sequence length="102" mass="11135">MGARATTDAVALAAVFRNSEGCRLVQRATFLIHFRSSRCTRNISLVSLLPPVCCAVVVQVMCRVQAFNLYRPFSCPMDRPRIQDTLSGTLGGVLYPCAPTLS</sequence>
<evidence type="ECO:0000313" key="2">
    <source>
        <dbReference type="Proteomes" id="UP000193067"/>
    </source>
</evidence>
<evidence type="ECO:0000313" key="1">
    <source>
        <dbReference type="EMBL" id="OSC99089.1"/>
    </source>
</evidence>
<gene>
    <name evidence="1" type="ORF">PYCCODRAFT_887896</name>
</gene>
<dbReference type="Proteomes" id="UP000193067">
    <property type="component" value="Unassembled WGS sequence"/>
</dbReference>
<name>A0A1Y2ID38_TRAC3</name>
<dbReference type="EMBL" id="KZ084131">
    <property type="protein sequence ID" value="OSC99089.1"/>
    <property type="molecule type" value="Genomic_DNA"/>
</dbReference>
<proteinExistence type="predicted"/>
<protein>
    <submittedName>
        <fullName evidence="1">Uncharacterized protein</fullName>
    </submittedName>
</protein>
<organism evidence="1 2">
    <name type="scientific">Trametes coccinea (strain BRFM310)</name>
    <name type="common">Pycnoporus coccineus</name>
    <dbReference type="NCBI Taxonomy" id="1353009"/>
    <lineage>
        <taxon>Eukaryota</taxon>
        <taxon>Fungi</taxon>
        <taxon>Dikarya</taxon>
        <taxon>Basidiomycota</taxon>
        <taxon>Agaricomycotina</taxon>
        <taxon>Agaricomycetes</taxon>
        <taxon>Polyporales</taxon>
        <taxon>Polyporaceae</taxon>
        <taxon>Trametes</taxon>
    </lineage>
</organism>
<reference evidence="1 2" key="1">
    <citation type="journal article" date="2015" name="Biotechnol. Biofuels">
        <title>Enhanced degradation of softwood versus hardwood by the white-rot fungus Pycnoporus coccineus.</title>
        <authorList>
            <person name="Couturier M."/>
            <person name="Navarro D."/>
            <person name="Chevret D."/>
            <person name="Henrissat B."/>
            <person name="Piumi F."/>
            <person name="Ruiz-Duenas F.J."/>
            <person name="Martinez A.T."/>
            <person name="Grigoriev I.V."/>
            <person name="Riley R."/>
            <person name="Lipzen A."/>
            <person name="Berrin J.G."/>
            <person name="Master E.R."/>
            <person name="Rosso M.N."/>
        </authorList>
    </citation>
    <scope>NUCLEOTIDE SEQUENCE [LARGE SCALE GENOMIC DNA]</scope>
    <source>
        <strain evidence="1 2">BRFM310</strain>
    </source>
</reference>
<keyword evidence="2" id="KW-1185">Reference proteome</keyword>
<dbReference type="AlphaFoldDB" id="A0A1Y2ID38"/>